<evidence type="ECO:0000313" key="1">
    <source>
        <dbReference type="EMBL" id="PYE11125.1"/>
    </source>
</evidence>
<dbReference type="AlphaFoldDB" id="A0A318RCR6"/>
<organism evidence="1 3">
    <name type="scientific">Williamsia limnetica</name>
    <dbReference type="NCBI Taxonomy" id="882452"/>
    <lineage>
        <taxon>Bacteria</taxon>
        <taxon>Bacillati</taxon>
        <taxon>Actinomycetota</taxon>
        <taxon>Actinomycetes</taxon>
        <taxon>Mycobacteriales</taxon>
        <taxon>Nocardiaceae</taxon>
        <taxon>Williamsia</taxon>
    </lineage>
</organism>
<comment type="caution">
    <text evidence="1">The sequence shown here is derived from an EMBL/GenBank/DDBJ whole genome shotgun (WGS) entry which is preliminary data.</text>
</comment>
<accession>A0A318RCR6</accession>
<dbReference type="EMBL" id="QJSP01000037">
    <property type="protein sequence ID" value="PYE11141.1"/>
    <property type="molecule type" value="Genomic_DNA"/>
</dbReference>
<feature type="non-terminal residue" evidence="1">
    <location>
        <position position="32"/>
    </location>
</feature>
<keyword evidence="3" id="KW-1185">Reference proteome</keyword>
<dbReference type="EMBL" id="QJSP01000039">
    <property type="protein sequence ID" value="PYE11125.1"/>
    <property type="molecule type" value="Genomic_DNA"/>
</dbReference>
<evidence type="ECO:0000313" key="3">
    <source>
        <dbReference type="Proteomes" id="UP000247591"/>
    </source>
</evidence>
<gene>
    <name evidence="2" type="ORF">DFR67_1371</name>
    <name evidence="1" type="ORF">DFR67_1391</name>
</gene>
<evidence type="ECO:0000313" key="2">
    <source>
        <dbReference type="EMBL" id="PYE11141.1"/>
    </source>
</evidence>
<reference evidence="1 3" key="1">
    <citation type="submission" date="2018-06" db="EMBL/GenBank/DDBJ databases">
        <title>Genomic Encyclopedia of Type Strains, Phase IV (KMG-IV): sequencing the most valuable type-strain genomes for metagenomic binning, comparative biology and taxonomic classification.</title>
        <authorList>
            <person name="Goeker M."/>
        </authorList>
    </citation>
    <scope>NUCLEOTIDE SEQUENCE [LARGE SCALE GENOMIC DNA]</scope>
    <source>
        <strain evidence="1 3">DSM 45521</strain>
    </source>
</reference>
<sequence length="32" mass="3402">MNAKMMLLGFAPWIIFSVVAERAGADHVALAA</sequence>
<name>A0A318RCR6_WILLI</name>
<proteinExistence type="predicted"/>
<protein>
    <submittedName>
        <fullName evidence="1">Uncharacterized protein</fullName>
    </submittedName>
</protein>
<dbReference type="Proteomes" id="UP000247591">
    <property type="component" value="Unassembled WGS sequence"/>
</dbReference>